<feature type="signal peptide" evidence="1">
    <location>
        <begin position="1"/>
        <end position="24"/>
    </location>
</feature>
<dbReference type="RefSeq" id="WP_004383381.1">
    <property type="nucleotide sequence ID" value="NZ_GG698714.1"/>
</dbReference>
<dbReference type="Proteomes" id="UP000003327">
    <property type="component" value="Unassembled WGS sequence"/>
</dbReference>
<name>C9MQ12_9BACT</name>
<accession>C9MQ12</accession>
<protein>
    <recommendedName>
        <fullName evidence="4">Fibrobacter succinogene major paralogous domain protein</fullName>
    </recommendedName>
</protein>
<evidence type="ECO:0000313" key="2">
    <source>
        <dbReference type="EMBL" id="EEX18515.1"/>
    </source>
</evidence>
<comment type="caution">
    <text evidence="2">The sequence shown here is derived from an EMBL/GenBank/DDBJ whole genome shotgun (WGS) entry which is preliminary data.</text>
</comment>
<sequence>MMKLTLKYQHLFWAILCGLTVVFASCSNEDVAQNTNGVDNGSKLTTFSANGPMSRTSMENNGTFYWEAGDKIWVKDDTGTWQVSSNTPTSKTASFQFKVPGQFTKKSKYMVFYPGKSGNQNQVTISTDQEQTVPNNSTHFGPSGDCGTAEAVGTIGGSNFSFRLNHQATYIIFQPYTTNSLIQNCYLTKIEVSSNNDISGTYTLDLTNGTLTGNGSKKQITLTTKGSGNNGFLLTNSASDNISFMVVKPGTHTFKVRYYIKGKDKNTNIEGTITKTYVSQNLDKNKYYKISDNVTPREYKTGNYYMWDAQNHYWYGHETSQPTANNQQGQNYPEYGDPLNRYFNNGGGSNPYEATTDLFKTLPNANEMSWYCMKGNPHWDENELWMTMGHLHKGVMWFLKKDHIPNFSKEKGYDDKDYRTVASECNNNKINKEPLSADDANKYFPLPLAGFYYSGTLNYMDEIGFYWSSSAYPQGGGNAYRLYFSKTNINVKTGSRINGAKAQKFH</sequence>
<evidence type="ECO:0008006" key="4">
    <source>
        <dbReference type="Google" id="ProtNLM"/>
    </source>
</evidence>
<gene>
    <name evidence="2" type="ORF">HMPREF0973_01711</name>
</gene>
<dbReference type="OrthoDB" id="1081166at2"/>
<evidence type="ECO:0000256" key="1">
    <source>
        <dbReference type="SAM" id="SignalP"/>
    </source>
</evidence>
<feature type="chain" id="PRO_5002999091" description="Fibrobacter succinogene major paralogous domain protein" evidence="1">
    <location>
        <begin position="25"/>
        <end position="506"/>
    </location>
</feature>
<dbReference type="AlphaFoldDB" id="C9MQ12"/>
<dbReference type="PROSITE" id="PS51257">
    <property type="entry name" value="PROKAR_LIPOPROTEIN"/>
    <property type="match status" value="1"/>
</dbReference>
<keyword evidence="1" id="KW-0732">Signal</keyword>
<dbReference type="EMBL" id="ACVA01000036">
    <property type="protein sequence ID" value="EEX18515.1"/>
    <property type="molecule type" value="Genomic_DNA"/>
</dbReference>
<dbReference type="HOGENOM" id="CLU_035806_0_0_10"/>
<dbReference type="STRING" id="649761.HMPREF0973_01711"/>
<evidence type="ECO:0000313" key="3">
    <source>
        <dbReference type="Proteomes" id="UP000003327"/>
    </source>
</evidence>
<proteinExistence type="predicted"/>
<organism evidence="2 3">
    <name type="scientific">Prevotella veroralis F0319</name>
    <dbReference type="NCBI Taxonomy" id="649761"/>
    <lineage>
        <taxon>Bacteria</taxon>
        <taxon>Pseudomonadati</taxon>
        <taxon>Bacteroidota</taxon>
        <taxon>Bacteroidia</taxon>
        <taxon>Bacteroidales</taxon>
        <taxon>Prevotellaceae</taxon>
        <taxon>Prevotella</taxon>
    </lineage>
</organism>
<reference evidence="2 3" key="1">
    <citation type="submission" date="2009-09" db="EMBL/GenBank/DDBJ databases">
        <authorList>
            <person name="Weinstock G."/>
            <person name="Sodergren E."/>
            <person name="Clifton S."/>
            <person name="Fulton L."/>
            <person name="Fulton B."/>
            <person name="Courtney L."/>
            <person name="Fronick C."/>
            <person name="Harrison M."/>
            <person name="Strong C."/>
            <person name="Farmer C."/>
            <person name="Delahaunty K."/>
            <person name="Markovic C."/>
            <person name="Hall O."/>
            <person name="Minx P."/>
            <person name="Tomlinson C."/>
            <person name="Mitreva M."/>
            <person name="Nelson J."/>
            <person name="Hou S."/>
            <person name="Wollam A."/>
            <person name="Pepin K.H."/>
            <person name="Johnson M."/>
            <person name="Bhonagiri V."/>
            <person name="Nash W.E."/>
            <person name="Warren W."/>
            <person name="Chinwalla A."/>
            <person name="Mardis E.R."/>
            <person name="Wilson R.K."/>
        </authorList>
    </citation>
    <scope>NUCLEOTIDE SEQUENCE [LARGE SCALE GENOMIC DNA]</scope>
    <source>
        <strain evidence="2 3">F0319</strain>
    </source>
</reference>
<keyword evidence="3" id="KW-1185">Reference proteome</keyword>